<reference evidence="3" key="1">
    <citation type="submission" date="2020-05" db="EMBL/GenBank/DDBJ databases">
        <authorList>
            <person name="Chiriac C."/>
            <person name="Salcher M."/>
            <person name="Ghai R."/>
            <person name="Kavagutti S V."/>
        </authorList>
    </citation>
    <scope>NUCLEOTIDE SEQUENCE</scope>
</reference>
<organism evidence="3">
    <name type="scientific">uncultured Caudovirales phage</name>
    <dbReference type="NCBI Taxonomy" id="2100421"/>
    <lineage>
        <taxon>Viruses</taxon>
        <taxon>Duplodnaviria</taxon>
        <taxon>Heunggongvirae</taxon>
        <taxon>Uroviricota</taxon>
        <taxon>Caudoviricetes</taxon>
        <taxon>Peduoviridae</taxon>
        <taxon>Maltschvirus</taxon>
        <taxon>Maltschvirus maltsch</taxon>
    </lineage>
</organism>
<sequence>MNHNGKQFNSPDIYRKGNVEDTLALAKRAGEQRDAISKDELDTYFTTGSYDRAGYTKHYRDSGKQGGALPGFPVGGSYGAQPGAELSVSGAALAKAQQPKSARY</sequence>
<name>A0A6J5R1Y3_9CAUD</name>
<proteinExistence type="predicted"/>
<dbReference type="EMBL" id="LR796984">
    <property type="protein sequence ID" value="CAB4179907.1"/>
    <property type="molecule type" value="Genomic_DNA"/>
</dbReference>
<protein>
    <submittedName>
        <fullName evidence="3">Uncharacterized protein</fullName>
    </submittedName>
</protein>
<evidence type="ECO:0000313" key="2">
    <source>
        <dbReference type="EMBL" id="CAB4179907.1"/>
    </source>
</evidence>
<accession>A0A6J5R1Y3</accession>
<evidence type="ECO:0000313" key="3">
    <source>
        <dbReference type="EMBL" id="CAB4188736.1"/>
    </source>
</evidence>
<dbReference type="EMBL" id="LR796920">
    <property type="protein sequence ID" value="CAB4175141.1"/>
    <property type="molecule type" value="Genomic_DNA"/>
</dbReference>
<gene>
    <name evidence="2" type="ORF">UFOVP1035_114</name>
    <name evidence="3" type="ORF">UFOVP1181_73</name>
    <name evidence="1" type="ORF">UFOVP965_118</name>
</gene>
<evidence type="ECO:0000313" key="1">
    <source>
        <dbReference type="EMBL" id="CAB4175141.1"/>
    </source>
</evidence>
<dbReference type="EMBL" id="LR797127">
    <property type="protein sequence ID" value="CAB4188736.1"/>
    <property type="molecule type" value="Genomic_DNA"/>
</dbReference>